<comment type="caution">
    <text evidence="3">The sequence shown here is derived from an EMBL/GenBank/DDBJ whole genome shotgun (WGS) entry which is preliminary data.</text>
</comment>
<reference evidence="3" key="1">
    <citation type="submission" date="2021-10" db="EMBL/GenBank/DDBJ databases">
        <title>Tropical sea cucumber genome reveals ecological adaptation and Cuvierian tubules defense mechanism.</title>
        <authorList>
            <person name="Chen T."/>
        </authorList>
    </citation>
    <scope>NUCLEOTIDE SEQUENCE</scope>
    <source>
        <strain evidence="3">Nanhai2018</strain>
        <tissue evidence="3">Muscle</tissue>
    </source>
</reference>
<sequence length="385" mass="43452">MMLSLTASHLVQEYKANQEILESQVRKLSQECAARDEEISKVGEKYALVMKQNVILETEIESLKARLSKQQQKIEIQESLLEKAEKVLKQKVSEISGLQAQKDALARKYGKVTRKVARLKAVVVSFNKTVSEFRKEREQLLNRVPGPQGTRESEQDSCEVYSANDGRDEKLPHSSKPESRPQSDCSESSSELVQFEREISPEPGGWHSGISPEALHYISASWTGDGATSHCEEGEVRGLRKRAPDSPFHDRSVISENQRYCRGTEKLILKGCESRDSSDEDEDDDEVRQSGLSSSSESQYDTSEHQFGRGERFENGRHLCQADIFHKEVKSDWKGRSSCGNVNVSSQKFKETTQTSGRTDSAEGLLLVKHDMENYALRATDRYII</sequence>
<evidence type="ECO:0000256" key="1">
    <source>
        <dbReference type="SAM" id="Coils"/>
    </source>
</evidence>
<keyword evidence="1" id="KW-0175">Coiled coil</keyword>
<evidence type="ECO:0000313" key="3">
    <source>
        <dbReference type="EMBL" id="KAJ8045492.1"/>
    </source>
</evidence>
<dbReference type="EMBL" id="JAIZAY010000003">
    <property type="protein sequence ID" value="KAJ8045492.1"/>
    <property type="molecule type" value="Genomic_DNA"/>
</dbReference>
<evidence type="ECO:0000256" key="2">
    <source>
        <dbReference type="SAM" id="MobiDB-lite"/>
    </source>
</evidence>
<feature type="coiled-coil region" evidence="1">
    <location>
        <begin position="11"/>
        <end position="108"/>
    </location>
</feature>
<dbReference type="OrthoDB" id="10623294at2759"/>
<feature type="region of interest" description="Disordered" evidence="2">
    <location>
        <begin position="226"/>
        <end position="251"/>
    </location>
</feature>
<protein>
    <submittedName>
        <fullName evidence="3">Uncharacterized protein</fullName>
    </submittedName>
</protein>
<organism evidence="3 4">
    <name type="scientific">Holothuria leucospilota</name>
    <name type="common">Black long sea cucumber</name>
    <name type="synonym">Mertensiothuria leucospilota</name>
    <dbReference type="NCBI Taxonomy" id="206669"/>
    <lineage>
        <taxon>Eukaryota</taxon>
        <taxon>Metazoa</taxon>
        <taxon>Echinodermata</taxon>
        <taxon>Eleutherozoa</taxon>
        <taxon>Echinozoa</taxon>
        <taxon>Holothuroidea</taxon>
        <taxon>Aspidochirotacea</taxon>
        <taxon>Aspidochirotida</taxon>
        <taxon>Holothuriidae</taxon>
        <taxon>Holothuria</taxon>
    </lineage>
</organism>
<accession>A0A9Q1HDJ0</accession>
<feature type="compositionally biased region" description="Basic and acidic residues" evidence="2">
    <location>
        <begin position="230"/>
        <end position="251"/>
    </location>
</feature>
<feature type="region of interest" description="Disordered" evidence="2">
    <location>
        <begin position="141"/>
        <end position="210"/>
    </location>
</feature>
<name>A0A9Q1HDJ0_HOLLE</name>
<dbReference type="Proteomes" id="UP001152320">
    <property type="component" value="Chromosome 3"/>
</dbReference>
<dbReference type="Gene3D" id="1.10.287.1490">
    <property type="match status" value="1"/>
</dbReference>
<proteinExistence type="predicted"/>
<feature type="compositionally biased region" description="Basic and acidic residues" evidence="2">
    <location>
        <begin position="165"/>
        <end position="181"/>
    </location>
</feature>
<evidence type="ECO:0000313" key="4">
    <source>
        <dbReference type="Proteomes" id="UP001152320"/>
    </source>
</evidence>
<keyword evidence="4" id="KW-1185">Reference proteome</keyword>
<feature type="compositionally biased region" description="Polar residues" evidence="2">
    <location>
        <begin position="182"/>
        <end position="192"/>
    </location>
</feature>
<feature type="region of interest" description="Disordered" evidence="2">
    <location>
        <begin position="272"/>
        <end position="308"/>
    </location>
</feature>
<gene>
    <name evidence="3" type="ORF">HOLleu_08512</name>
</gene>
<dbReference type="AlphaFoldDB" id="A0A9Q1HDJ0"/>